<gene>
    <name evidence="4" type="ORF">SH580_17450</name>
</gene>
<evidence type="ECO:0000313" key="4">
    <source>
        <dbReference type="EMBL" id="WPJ95210.1"/>
    </source>
</evidence>
<dbReference type="GO" id="GO:0016787">
    <property type="term" value="F:hydrolase activity"/>
    <property type="evidence" value="ECO:0007669"/>
    <property type="project" value="UniProtKB-KW"/>
</dbReference>
<reference evidence="4 5" key="1">
    <citation type="submission" date="2023-11" db="EMBL/GenBank/DDBJ databases">
        <title>Coraliomargarita sp. nov., isolated from marine algae.</title>
        <authorList>
            <person name="Lee J.K."/>
            <person name="Baek J.H."/>
            <person name="Kim J.M."/>
            <person name="Choi D.G."/>
            <person name="Jeon C.O."/>
        </authorList>
    </citation>
    <scope>NUCLEOTIDE SEQUENCE [LARGE SCALE GENOMIC DNA]</scope>
    <source>
        <strain evidence="4 5">J2-16</strain>
    </source>
</reference>
<comment type="subcellular location">
    <subcellularLocation>
        <location evidence="1">Secreted</location>
    </subcellularLocation>
</comment>
<dbReference type="SUPFAM" id="SSF88713">
    <property type="entry name" value="Glycoside hydrolase/deacetylase"/>
    <property type="match status" value="1"/>
</dbReference>
<keyword evidence="2" id="KW-0732">Signal</keyword>
<evidence type="ECO:0000259" key="3">
    <source>
        <dbReference type="PROSITE" id="PS51677"/>
    </source>
</evidence>
<dbReference type="InterPro" id="IPR002509">
    <property type="entry name" value="NODB_dom"/>
</dbReference>
<evidence type="ECO:0000313" key="5">
    <source>
        <dbReference type="Proteomes" id="UP001324993"/>
    </source>
</evidence>
<keyword evidence="5" id="KW-1185">Reference proteome</keyword>
<dbReference type="Gene3D" id="3.20.20.370">
    <property type="entry name" value="Glycoside hydrolase/deacetylase"/>
    <property type="match status" value="1"/>
</dbReference>
<feature type="domain" description="NodB homology" evidence="3">
    <location>
        <begin position="2"/>
        <end position="223"/>
    </location>
</feature>
<evidence type="ECO:0000256" key="2">
    <source>
        <dbReference type="ARBA" id="ARBA00022729"/>
    </source>
</evidence>
<dbReference type="PANTHER" id="PTHR34216:SF3">
    <property type="entry name" value="POLY-BETA-1,6-N-ACETYL-D-GLUCOSAMINE N-DEACETYLASE"/>
    <property type="match status" value="1"/>
</dbReference>
<protein>
    <submittedName>
        <fullName evidence="4">Polysaccharide deacetylase family protein</fullName>
        <ecNumber evidence="4">3.-.-.-</ecNumber>
    </submittedName>
</protein>
<evidence type="ECO:0000256" key="1">
    <source>
        <dbReference type="ARBA" id="ARBA00004613"/>
    </source>
</evidence>
<dbReference type="EMBL" id="CP138858">
    <property type="protein sequence ID" value="WPJ95210.1"/>
    <property type="molecule type" value="Genomic_DNA"/>
</dbReference>
<dbReference type="PROSITE" id="PS51677">
    <property type="entry name" value="NODB"/>
    <property type="match status" value="1"/>
</dbReference>
<dbReference type="Proteomes" id="UP001324993">
    <property type="component" value="Chromosome"/>
</dbReference>
<organism evidence="4 5">
    <name type="scientific">Coraliomargarita algicola</name>
    <dbReference type="NCBI Taxonomy" id="3092156"/>
    <lineage>
        <taxon>Bacteria</taxon>
        <taxon>Pseudomonadati</taxon>
        <taxon>Verrucomicrobiota</taxon>
        <taxon>Opitutia</taxon>
        <taxon>Puniceicoccales</taxon>
        <taxon>Coraliomargaritaceae</taxon>
        <taxon>Coraliomargarita</taxon>
    </lineage>
</organism>
<dbReference type="EC" id="3.-.-.-" evidence="4"/>
<dbReference type="RefSeq" id="WP_319832103.1">
    <property type="nucleotide sequence ID" value="NZ_CP138858.1"/>
</dbReference>
<dbReference type="CDD" id="cd10967">
    <property type="entry name" value="CE4_GLA_like_6s"/>
    <property type="match status" value="1"/>
</dbReference>
<dbReference type="PANTHER" id="PTHR34216">
    <property type="match status" value="1"/>
</dbReference>
<proteinExistence type="predicted"/>
<name>A0ABZ0RKA5_9BACT</name>
<keyword evidence="4" id="KW-0378">Hydrolase</keyword>
<dbReference type="Pfam" id="PF01522">
    <property type="entry name" value="Polysacc_deac_1"/>
    <property type="match status" value="1"/>
</dbReference>
<sequence length="223" mass="25599">MLKVVQCWDDGVNDDIRLIEILRKHGAKASFNLNPATHGELRQGAYSERWEKRIERLARHELNDVYAGFTIANHSMTHPWPTQISLADWRTEVVDARKILQDWFQQEILGFVYPYGDCDAATAEVVREAGHLYARTTKNATPCMPVADPMMLHADCHFHNERFWDLYAQAKASEAGVFYFWGHSFELCTEGEWADFDAKIARISADAEAQWVELPDLFACESC</sequence>
<dbReference type="InterPro" id="IPR051398">
    <property type="entry name" value="Polysacch_Deacetylase"/>
</dbReference>
<dbReference type="InterPro" id="IPR011330">
    <property type="entry name" value="Glyco_hydro/deAcase_b/a-brl"/>
</dbReference>
<accession>A0ABZ0RKA5</accession>